<reference evidence="1 2" key="1">
    <citation type="submission" date="2015-08" db="EMBL/GenBank/DDBJ databases">
        <title>Next Generation Sequencing and Analysis of the Genome of Puccinia sorghi L Schw, the Causal Agent of Maize Common Rust.</title>
        <authorList>
            <person name="Rochi L."/>
            <person name="Burguener G."/>
            <person name="Darino M."/>
            <person name="Turjanski A."/>
            <person name="Kreff E."/>
            <person name="Dieguez M.J."/>
            <person name="Sacco F."/>
        </authorList>
    </citation>
    <scope>NUCLEOTIDE SEQUENCE [LARGE SCALE GENOMIC DNA]</scope>
    <source>
        <strain evidence="1 2">RO10H11247</strain>
    </source>
</reference>
<organism evidence="1 2">
    <name type="scientific">Puccinia sorghi</name>
    <dbReference type="NCBI Taxonomy" id="27349"/>
    <lineage>
        <taxon>Eukaryota</taxon>
        <taxon>Fungi</taxon>
        <taxon>Dikarya</taxon>
        <taxon>Basidiomycota</taxon>
        <taxon>Pucciniomycotina</taxon>
        <taxon>Pucciniomycetes</taxon>
        <taxon>Pucciniales</taxon>
        <taxon>Pucciniaceae</taxon>
        <taxon>Puccinia</taxon>
    </lineage>
</organism>
<comment type="caution">
    <text evidence="1">The sequence shown here is derived from an EMBL/GenBank/DDBJ whole genome shotgun (WGS) entry which is preliminary data.</text>
</comment>
<evidence type="ECO:0000313" key="1">
    <source>
        <dbReference type="EMBL" id="KNZ58629.1"/>
    </source>
</evidence>
<dbReference type="EMBL" id="LAVV01006717">
    <property type="protein sequence ID" value="KNZ58629.1"/>
    <property type="molecule type" value="Genomic_DNA"/>
</dbReference>
<keyword evidence="2" id="KW-1185">Reference proteome</keyword>
<dbReference type="Proteomes" id="UP000037035">
    <property type="component" value="Unassembled WGS sequence"/>
</dbReference>
<protein>
    <submittedName>
        <fullName evidence="1">Uncharacterized protein</fullName>
    </submittedName>
</protein>
<proteinExistence type="predicted"/>
<accession>A0A0L6VD32</accession>
<name>A0A0L6VD32_9BASI</name>
<gene>
    <name evidence="1" type="ORF">VP01_1892g5</name>
</gene>
<dbReference type="AlphaFoldDB" id="A0A0L6VD32"/>
<dbReference type="VEuPathDB" id="FungiDB:VP01_1892g5"/>
<evidence type="ECO:0000313" key="2">
    <source>
        <dbReference type="Proteomes" id="UP000037035"/>
    </source>
</evidence>
<sequence length="86" mass="9767">MFCACNYAIIIPVQCAFGTVTQMEHHTTAKTPTKSTEGLVPAPYHQYLPMFKKSAAQEVPERHQYDFHIIPLSPAENKDLDMLMNE</sequence>